<reference evidence="3 4" key="1">
    <citation type="submission" date="2020-11" db="EMBL/GenBank/DDBJ databases">
        <title>Sulfur oxidizing isolate from Hospital Hole Sinkhole.</title>
        <authorList>
            <person name="Scott K.M."/>
        </authorList>
    </citation>
    <scope>NUCLEOTIDE SEQUENCE [LARGE SCALE GENOMIC DNA]</scope>
    <source>
        <strain evidence="3 4">HH1</strain>
    </source>
</reference>
<dbReference type="PROSITE" id="PS51257">
    <property type="entry name" value="PROKAR_LIPOPROTEIN"/>
    <property type="match status" value="1"/>
</dbReference>
<dbReference type="EMBL" id="JACBGI020000044">
    <property type="protein sequence ID" value="MBF6059113.1"/>
    <property type="molecule type" value="Genomic_DNA"/>
</dbReference>
<feature type="signal peptide" evidence="2">
    <location>
        <begin position="1"/>
        <end position="29"/>
    </location>
</feature>
<keyword evidence="4" id="KW-1185">Reference proteome</keyword>
<evidence type="ECO:0000256" key="1">
    <source>
        <dbReference type="SAM" id="MobiDB-lite"/>
    </source>
</evidence>
<proteinExistence type="predicted"/>
<feature type="region of interest" description="Disordered" evidence="1">
    <location>
        <begin position="26"/>
        <end position="46"/>
    </location>
</feature>
<gene>
    <name evidence="3" type="ORF">H8792_012225</name>
</gene>
<evidence type="ECO:0000313" key="4">
    <source>
        <dbReference type="Proteomes" id="UP001193680"/>
    </source>
</evidence>
<protein>
    <recommendedName>
        <fullName evidence="5">CAP domain-containing protein</fullName>
    </recommendedName>
</protein>
<evidence type="ECO:0000256" key="2">
    <source>
        <dbReference type="SAM" id="SignalP"/>
    </source>
</evidence>
<name>A0ABS0BZ89_9GAMM</name>
<keyword evidence="2" id="KW-0732">Signal</keyword>
<accession>A0ABS0BZ89</accession>
<dbReference type="Proteomes" id="UP001193680">
    <property type="component" value="Unassembled WGS sequence"/>
</dbReference>
<feature type="compositionally biased region" description="Low complexity" evidence="1">
    <location>
        <begin position="26"/>
        <end position="39"/>
    </location>
</feature>
<evidence type="ECO:0000313" key="3">
    <source>
        <dbReference type="EMBL" id="MBF6059113.1"/>
    </source>
</evidence>
<organism evidence="3 4">
    <name type="scientific">Thiomicrorhabdus heinhorstiae</name>
    <dbReference type="NCBI Taxonomy" id="2748010"/>
    <lineage>
        <taxon>Bacteria</taxon>
        <taxon>Pseudomonadati</taxon>
        <taxon>Pseudomonadota</taxon>
        <taxon>Gammaproteobacteria</taxon>
        <taxon>Thiotrichales</taxon>
        <taxon>Piscirickettsiaceae</taxon>
        <taxon>Thiomicrorhabdus</taxon>
    </lineage>
</organism>
<evidence type="ECO:0008006" key="5">
    <source>
        <dbReference type="Google" id="ProtNLM"/>
    </source>
</evidence>
<feature type="chain" id="PRO_5045642423" description="CAP domain-containing protein" evidence="2">
    <location>
        <begin position="30"/>
        <end position="337"/>
    </location>
</feature>
<sequence>MKNSIKQFTILCFTLFLSACGGSSGTETAATTPTEDTSSQTEQNNQTDTLTQALEAIYDRVPDISICDQGSLKQTERDKALATLNQIRALHGLKAVPYNSADDIYTEKSALIGVANAKLDHYPTADYQCFTNDGATGSENSNLHLSRIQGTVTELESSDKSIIEFLIDENVDNIGHRRWLLNPFLAYVSYGRVDGKPSVDSQWDFATGVSLKVINDENADISDSTIDYIAYPYGNYPAVYFQNGWYMSFSVLADKIDFWANQKSVDFSAASIEVTDSNSQALNVNSVSYYNDGRGLPNVLQWKVDGTVSNQEYTVKIQNVVVSNQTQNYEYTFTIQE</sequence>
<dbReference type="RefSeq" id="WP_185979275.1">
    <property type="nucleotide sequence ID" value="NZ_JACBGI020000044.1"/>
</dbReference>
<comment type="caution">
    <text evidence="3">The sequence shown here is derived from an EMBL/GenBank/DDBJ whole genome shotgun (WGS) entry which is preliminary data.</text>
</comment>